<dbReference type="Gene3D" id="3.30.1060.10">
    <property type="entry name" value="Peptide methionine sulphoxide reductase MsrA"/>
    <property type="match status" value="1"/>
</dbReference>
<dbReference type="EMBL" id="RJUF01000006">
    <property type="protein sequence ID" value="MCP9762165.1"/>
    <property type="molecule type" value="Genomic_DNA"/>
</dbReference>
<dbReference type="PANTHER" id="PTHR43774">
    <property type="entry name" value="PEPTIDE METHIONINE SULFOXIDE REDUCTASE"/>
    <property type="match status" value="1"/>
</dbReference>
<keyword evidence="7" id="KW-1185">Reference proteome</keyword>
<evidence type="ECO:0000256" key="1">
    <source>
        <dbReference type="ARBA" id="ARBA00023002"/>
    </source>
</evidence>
<dbReference type="SUPFAM" id="SSF55068">
    <property type="entry name" value="Peptide methionine sulfoxide reductase"/>
    <property type="match status" value="1"/>
</dbReference>
<sequence>MEKATLAAGCFWCVEAIYQQLEGVEKVESGYTGGKNANPTYKEVCTGETGHAEVIQVTYDPAKISFLQLLEIFFKVHDPTTLNRQGADEGTQYRSSVFYHNDEQKQITEDVIKELDAAGAYTNKIVTQLEPFTEFYVAEDYHQNYFNDNGDKNPYCQMVVRPKVEKFQKVFKEKLKQ</sequence>
<evidence type="ECO:0000256" key="4">
    <source>
        <dbReference type="HAMAP-Rule" id="MF_01401"/>
    </source>
</evidence>
<dbReference type="InterPro" id="IPR002569">
    <property type="entry name" value="Met_Sox_Rdtase_MsrA_dom"/>
</dbReference>
<dbReference type="EC" id="1.8.4.11" evidence="4"/>
<dbReference type="AlphaFoldDB" id="A0AAE3H3D8"/>
<dbReference type="InterPro" id="IPR036509">
    <property type="entry name" value="Met_Sox_Rdtase_MsrA_sf"/>
</dbReference>
<evidence type="ECO:0000313" key="7">
    <source>
        <dbReference type="Proteomes" id="UP001204144"/>
    </source>
</evidence>
<evidence type="ECO:0000256" key="3">
    <source>
        <dbReference type="ARBA" id="ARBA00048782"/>
    </source>
</evidence>
<proteinExistence type="inferred from homology"/>
<dbReference type="RefSeq" id="WP_255035919.1">
    <property type="nucleotide sequence ID" value="NZ_RJUF01000006.1"/>
</dbReference>
<evidence type="ECO:0000313" key="6">
    <source>
        <dbReference type="EMBL" id="MCP9762165.1"/>
    </source>
</evidence>
<dbReference type="NCBIfam" id="TIGR00401">
    <property type="entry name" value="msrA"/>
    <property type="match status" value="1"/>
</dbReference>
<comment type="caution">
    <text evidence="6">The sequence shown here is derived from an EMBL/GenBank/DDBJ whole genome shotgun (WGS) entry which is preliminary data.</text>
</comment>
<comment type="catalytic activity">
    <reaction evidence="2 4">
        <text>L-methionyl-[protein] + [thioredoxin]-disulfide + H2O = L-methionyl-(S)-S-oxide-[protein] + [thioredoxin]-dithiol</text>
        <dbReference type="Rhea" id="RHEA:14217"/>
        <dbReference type="Rhea" id="RHEA-COMP:10698"/>
        <dbReference type="Rhea" id="RHEA-COMP:10700"/>
        <dbReference type="Rhea" id="RHEA-COMP:12313"/>
        <dbReference type="Rhea" id="RHEA-COMP:12315"/>
        <dbReference type="ChEBI" id="CHEBI:15377"/>
        <dbReference type="ChEBI" id="CHEBI:16044"/>
        <dbReference type="ChEBI" id="CHEBI:29950"/>
        <dbReference type="ChEBI" id="CHEBI:44120"/>
        <dbReference type="ChEBI" id="CHEBI:50058"/>
        <dbReference type="EC" id="1.8.4.11"/>
    </reaction>
</comment>
<dbReference type="Proteomes" id="UP001204144">
    <property type="component" value="Unassembled WGS sequence"/>
</dbReference>
<dbReference type="PANTHER" id="PTHR43774:SF1">
    <property type="entry name" value="PEPTIDE METHIONINE SULFOXIDE REDUCTASE MSRA 2"/>
    <property type="match status" value="1"/>
</dbReference>
<reference evidence="6 7" key="1">
    <citation type="submission" date="2018-11" db="EMBL/GenBank/DDBJ databases">
        <title>Novel bacteria species description.</title>
        <authorList>
            <person name="Han J.-H."/>
        </authorList>
    </citation>
    <scope>NUCLEOTIDE SEQUENCE [LARGE SCALE GENOMIC DNA]</scope>
    <source>
        <strain evidence="6 7">KCTC23259</strain>
    </source>
</reference>
<protein>
    <recommendedName>
        <fullName evidence="4">Peptide methionine sulfoxide reductase MsrA</fullName>
        <shortName evidence="4">Protein-methionine-S-oxide reductase</shortName>
        <ecNumber evidence="4">1.8.4.11</ecNumber>
    </recommendedName>
    <alternativeName>
        <fullName evidence="4">Peptide-methionine (S)-S-oxide reductase</fullName>
        <shortName evidence="4">Peptide Met(O) reductase</shortName>
    </alternativeName>
</protein>
<feature type="domain" description="Peptide methionine sulphoxide reductase MsrA" evidence="5">
    <location>
        <begin position="3"/>
        <end position="156"/>
    </location>
</feature>
<comment type="similarity">
    <text evidence="4">Belongs to the MsrA Met sulfoxide reductase family.</text>
</comment>
<name>A0AAE3H3D8_9BACT</name>
<dbReference type="Pfam" id="PF01625">
    <property type="entry name" value="PMSR"/>
    <property type="match status" value="1"/>
</dbReference>
<evidence type="ECO:0000256" key="2">
    <source>
        <dbReference type="ARBA" id="ARBA00047806"/>
    </source>
</evidence>
<gene>
    <name evidence="4 6" type="primary">msrA</name>
    <name evidence="6" type="ORF">EGI31_04305</name>
</gene>
<evidence type="ECO:0000259" key="5">
    <source>
        <dbReference type="Pfam" id="PF01625"/>
    </source>
</evidence>
<comment type="function">
    <text evidence="4">Has an important function as a repair enzyme for proteins that have been inactivated by oxidation. Catalyzes the reversible oxidation-reduction of methionine sulfoxide in proteins to methionine.</text>
</comment>
<accession>A0AAE3H3D8</accession>
<dbReference type="HAMAP" id="MF_01401">
    <property type="entry name" value="MsrA"/>
    <property type="match status" value="1"/>
</dbReference>
<dbReference type="GO" id="GO:0008113">
    <property type="term" value="F:peptide-methionine (S)-S-oxide reductase activity"/>
    <property type="evidence" value="ECO:0007669"/>
    <property type="project" value="UniProtKB-UniRule"/>
</dbReference>
<feature type="active site" evidence="4">
    <location>
        <position position="10"/>
    </location>
</feature>
<keyword evidence="1 4" id="KW-0560">Oxidoreductase</keyword>
<organism evidence="6 7">
    <name type="scientific">Lacihabitans soyangensis</name>
    <dbReference type="NCBI Taxonomy" id="869394"/>
    <lineage>
        <taxon>Bacteria</taxon>
        <taxon>Pseudomonadati</taxon>
        <taxon>Bacteroidota</taxon>
        <taxon>Cytophagia</taxon>
        <taxon>Cytophagales</taxon>
        <taxon>Leadbetterellaceae</taxon>
        <taxon>Lacihabitans</taxon>
    </lineage>
</organism>
<comment type="catalytic activity">
    <reaction evidence="3 4">
        <text>[thioredoxin]-disulfide + L-methionine + H2O = L-methionine (S)-S-oxide + [thioredoxin]-dithiol</text>
        <dbReference type="Rhea" id="RHEA:19993"/>
        <dbReference type="Rhea" id="RHEA-COMP:10698"/>
        <dbReference type="Rhea" id="RHEA-COMP:10700"/>
        <dbReference type="ChEBI" id="CHEBI:15377"/>
        <dbReference type="ChEBI" id="CHEBI:29950"/>
        <dbReference type="ChEBI" id="CHEBI:50058"/>
        <dbReference type="ChEBI" id="CHEBI:57844"/>
        <dbReference type="ChEBI" id="CHEBI:58772"/>
        <dbReference type="EC" id="1.8.4.11"/>
    </reaction>
</comment>